<evidence type="ECO:0000313" key="2">
    <source>
        <dbReference type="Proteomes" id="UP000254424"/>
    </source>
</evidence>
<dbReference type="Proteomes" id="UP000254424">
    <property type="component" value="Unassembled WGS sequence"/>
</dbReference>
<reference evidence="1 2" key="1">
    <citation type="submission" date="2018-06" db="EMBL/GenBank/DDBJ databases">
        <authorList>
            <consortium name="Pathogen Informatics"/>
            <person name="Doyle S."/>
        </authorList>
    </citation>
    <scope>NUCLEOTIDE SEQUENCE [LARGE SCALE GENOMIC DNA]</scope>
    <source>
        <strain evidence="1 2">NCTC11155</strain>
    </source>
</reference>
<organism evidence="1 2">
    <name type="scientific">Bacteroides eggerthii</name>
    <dbReference type="NCBI Taxonomy" id="28111"/>
    <lineage>
        <taxon>Bacteria</taxon>
        <taxon>Pseudomonadati</taxon>
        <taxon>Bacteroidota</taxon>
        <taxon>Bacteroidia</taxon>
        <taxon>Bacteroidales</taxon>
        <taxon>Bacteroidaceae</taxon>
        <taxon>Bacteroides</taxon>
    </lineage>
</organism>
<dbReference type="EMBL" id="UFSX01000002">
    <property type="protein sequence ID" value="SUV44036.1"/>
    <property type="molecule type" value="Genomic_DNA"/>
</dbReference>
<evidence type="ECO:0000313" key="1">
    <source>
        <dbReference type="EMBL" id="SUV44036.1"/>
    </source>
</evidence>
<sequence length="76" mass="8804">MLCFICCEHRGLPNSLFFQILTCMFYDGFLIVRSVNLISEYVSVGIERTDFGKIFIAAVNKAVEHLNHDNRYFLLP</sequence>
<proteinExistence type="predicted"/>
<accession>A0A380ZGF1</accession>
<protein>
    <submittedName>
        <fullName evidence="1">Uncharacterized protein</fullName>
    </submittedName>
</protein>
<dbReference type="AlphaFoldDB" id="A0A380ZGF1"/>
<name>A0A380ZGF1_9BACE</name>
<gene>
    <name evidence="1" type="ORF">NCTC11155_03446</name>
</gene>